<evidence type="ECO:0000256" key="2">
    <source>
        <dbReference type="ARBA" id="ARBA00005267"/>
    </source>
</evidence>
<keyword evidence="10" id="KW-1185">Reference proteome</keyword>
<comment type="function">
    <text evidence="7">Low-potential electron donor to a number of redox enzymes.</text>
</comment>
<sequence length="142" mass="14823">MDKIYVVYWSQTGNTESMANAIAAGIKEAGKEAAVVTPSEISADDLNNASVYALGSPAMGAEVIEEEEMEPLVSAIEANVSGKKIALFGSYGWGDGEWMRSWVERMTAAGATVIGGEDAICQDAPDGDMEAKLAALGKELAS</sequence>
<protein>
    <recommendedName>
        <fullName evidence="7">Flavodoxin</fullName>
    </recommendedName>
</protein>
<name>A0A1T4VVU0_9FIRM</name>
<comment type="cofactor">
    <cofactor evidence="1 7">
        <name>FMN</name>
        <dbReference type="ChEBI" id="CHEBI:58210"/>
    </cofactor>
</comment>
<dbReference type="AlphaFoldDB" id="A0A1T4VVU0"/>
<organism evidence="9 10">
    <name type="scientific">Eubacterium uniforme</name>
    <dbReference type="NCBI Taxonomy" id="39495"/>
    <lineage>
        <taxon>Bacteria</taxon>
        <taxon>Bacillati</taxon>
        <taxon>Bacillota</taxon>
        <taxon>Clostridia</taxon>
        <taxon>Eubacteriales</taxon>
        <taxon>Eubacteriaceae</taxon>
        <taxon>Eubacterium</taxon>
    </lineage>
</organism>
<dbReference type="InterPro" id="IPR010087">
    <property type="entry name" value="Flav_short"/>
</dbReference>
<dbReference type="RefSeq" id="WP_078766627.1">
    <property type="nucleotide sequence ID" value="NZ_FUXZ01000010.1"/>
</dbReference>
<evidence type="ECO:0000256" key="4">
    <source>
        <dbReference type="ARBA" id="ARBA00022630"/>
    </source>
</evidence>
<evidence type="ECO:0000256" key="5">
    <source>
        <dbReference type="ARBA" id="ARBA00022643"/>
    </source>
</evidence>
<dbReference type="GO" id="GO:0016651">
    <property type="term" value="F:oxidoreductase activity, acting on NAD(P)H"/>
    <property type="evidence" value="ECO:0007669"/>
    <property type="project" value="UniProtKB-ARBA"/>
</dbReference>
<dbReference type="InterPro" id="IPR029039">
    <property type="entry name" value="Flavoprotein-like_sf"/>
</dbReference>
<keyword evidence="5 7" id="KW-0288">FMN</keyword>
<proteinExistence type="inferred from homology"/>
<keyword evidence="6 7" id="KW-0249">Electron transport</keyword>
<comment type="similarity">
    <text evidence="2 7">Belongs to the flavodoxin family.</text>
</comment>
<dbReference type="GO" id="GO:0010181">
    <property type="term" value="F:FMN binding"/>
    <property type="evidence" value="ECO:0007669"/>
    <property type="project" value="UniProtKB-UniRule"/>
</dbReference>
<dbReference type="PANTHER" id="PTHR43717:SF1">
    <property type="entry name" value="ANAEROBIC NITRIC OXIDE REDUCTASE FLAVORUBREDOXIN"/>
    <property type="match status" value="1"/>
</dbReference>
<dbReference type="Proteomes" id="UP000190814">
    <property type="component" value="Unassembled WGS sequence"/>
</dbReference>
<dbReference type="SUPFAM" id="SSF52218">
    <property type="entry name" value="Flavoproteins"/>
    <property type="match status" value="1"/>
</dbReference>
<dbReference type="PROSITE" id="PS50902">
    <property type="entry name" value="FLAVODOXIN_LIKE"/>
    <property type="match status" value="1"/>
</dbReference>
<dbReference type="OrthoDB" id="9790745at2"/>
<evidence type="ECO:0000313" key="9">
    <source>
        <dbReference type="EMBL" id="SKA69103.1"/>
    </source>
</evidence>
<dbReference type="InterPro" id="IPR001226">
    <property type="entry name" value="Flavodoxin_CS"/>
</dbReference>
<dbReference type="GO" id="GO:0009055">
    <property type="term" value="F:electron transfer activity"/>
    <property type="evidence" value="ECO:0007669"/>
    <property type="project" value="UniProtKB-UniRule"/>
</dbReference>
<evidence type="ECO:0000256" key="1">
    <source>
        <dbReference type="ARBA" id="ARBA00001917"/>
    </source>
</evidence>
<dbReference type="PANTHER" id="PTHR43717">
    <property type="entry name" value="ANAEROBIC NITRIC OXIDE REDUCTASE FLAVORUBREDOXIN"/>
    <property type="match status" value="1"/>
</dbReference>
<dbReference type="EMBL" id="FUXZ01000010">
    <property type="protein sequence ID" value="SKA69103.1"/>
    <property type="molecule type" value="Genomic_DNA"/>
</dbReference>
<evidence type="ECO:0000313" key="10">
    <source>
        <dbReference type="Proteomes" id="UP000190814"/>
    </source>
</evidence>
<evidence type="ECO:0000256" key="7">
    <source>
        <dbReference type="RuleBase" id="RU367037"/>
    </source>
</evidence>
<dbReference type="Pfam" id="PF00258">
    <property type="entry name" value="Flavodoxin_1"/>
    <property type="match status" value="1"/>
</dbReference>
<keyword evidence="3 7" id="KW-0813">Transport</keyword>
<evidence type="ECO:0000259" key="8">
    <source>
        <dbReference type="PROSITE" id="PS50902"/>
    </source>
</evidence>
<keyword evidence="4 7" id="KW-0285">Flavoprotein</keyword>
<reference evidence="9 10" key="1">
    <citation type="submission" date="2017-02" db="EMBL/GenBank/DDBJ databases">
        <authorList>
            <person name="Peterson S.W."/>
        </authorList>
    </citation>
    <scope>NUCLEOTIDE SEQUENCE [LARGE SCALE GENOMIC DNA]</scope>
    <source>
        <strain evidence="9 10">ATCC 35992</strain>
    </source>
</reference>
<dbReference type="PROSITE" id="PS00201">
    <property type="entry name" value="FLAVODOXIN"/>
    <property type="match status" value="1"/>
</dbReference>
<dbReference type="NCBIfam" id="TIGR01753">
    <property type="entry name" value="flav_short"/>
    <property type="match status" value="1"/>
</dbReference>
<dbReference type="STRING" id="39495.SAMN02745111_01779"/>
<evidence type="ECO:0000256" key="6">
    <source>
        <dbReference type="ARBA" id="ARBA00022982"/>
    </source>
</evidence>
<dbReference type="InterPro" id="IPR008254">
    <property type="entry name" value="Flavodoxin/NO_synth"/>
</dbReference>
<dbReference type="Gene3D" id="3.40.50.360">
    <property type="match status" value="1"/>
</dbReference>
<gene>
    <name evidence="9" type="ORF">SAMN02745111_01779</name>
</gene>
<accession>A0A1T4VVU0</accession>
<feature type="domain" description="Flavodoxin-like" evidence="8">
    <location>
        <begin position="4"/>
        <end position="141"/>
    </location>
</feature>
<evidence type="ECO:0000256" key="3">
    <source>
        <dbReference type="ARBA" id="ARBA00022448"/>
    </source>
</evidence>